<keyword evidence="2" id="KW-0472">Membrane</keyword>
<dbReference type="InterPro" id="IPR019176">
    <property type="entry name" value="Cytochrome_B561-rel"/>
</dbReference>
<dbReference type="Pfam" id="PF09786">
    <property type="entry name" value="CytochromB561_N"/>
    <property type="match status" value="1"/>
</dbReference>
<dbReference type="AlphaFoldDB" id="A0A8U0WII4"/>
<protein>
    <submittedName>
        <fullName evidence="4">Transmembrane protein 209-like</fullName>
    </submittedName>
</protein>
<keyword evidence="3" id="KW-1185">Reference proteome</keyword>
<sequence>MNCKQSPCTACVRSLMVDQGLNMKLKDMQAKHYLKWSILNLLLLAILKLDYSMKCTCAQSYWFKLEYGIIVIVGLNTIACMTKYLYYIYKREPIQCTIEQKNLLEIDDNENLFIIAKPKHKRAMASCEKIQIESIIDKGHPLLNIARTRASTISTIPRLHSLRTGIVQQSQQQSQQSRNKPNSRIMYSPHSVNVAKQEASYSRNLIREKDEINNEASLTEYLKKISVKEKDKDIDNLSVPANRRCLNSFWRYGNATSEYKNVYQLAPTDAFMNSNERIRQENIDLYMQERNCTVIMRIPSEKLSRYVYNLRTWISLTILQRLAEEIHKIDESFKCHDLNMQIGSIDLKGLKKTLNNKLFINTRAPMLPLVIKFLDITDNQIYLVQRIKDFADGWCIADYNWDTGSDHLYFKWNDQLPTDAAIIFHFFCVYFDTQLLPLPHKANRPFYSRYVIIAEHNRCPLDTVAMVNNRAGCAILCTDPLKPKFNFISHGEIHNCAYDRNNLFYVIIHFLLYMRKYRDNFLEGTSLGVNGINIMHVIGD</sequence>
<feature type="compositionally biased region" description="Low complexity" evidence="1">
    <location>
        <begin position="168"/>
        <end position="177"/>
    </location>
</feature>
<reference evidence="4" key="1">
    <citation type="submission" date="2025-08" db="UniProtKB">
        <authorList>
            <consortium name="RefSeq"/>
        </authorList>
    </citation>
    <scope>IDENTIFICATION</scope>
    <source>
        <tissue evidence="4">Whole body pupa</tissue>
    </source>
</reference>
<keyword evidence="2" id="KW-1133">Transmembrane helix</keyword>
<dbReference type="PANTHER" id="PTHR21780">
    <property type="entry name" value="TRANSMEMBRANE PROTEIN 209"/>
    <property type="match status" value="1"/>
</dbReference>
<proteinExistence type="predicted"/>
<accession>A0A8U0WII4</accession>
<dbReference type="RefSeq" id="XP_037884609.1">
    <property type="nucleotide sequence ID" value="XM_038028681.1"/>
</dbReference>
<dbReference type="GO" id="GO:0016020">
    <property type="term" value="C:membrane"/>
    <property type="evidence" value="ECO:0007669"/>
    <property type="project" value="TreeGrafter"/>
</dbReference>
<organism evidence="3 4">
    <name type="scientific">Glossina fuscipes</name>
    <dbReference type="NCBI Taxonomy" id="7396"/>
    <lineage>
        <taxon>Eukaryota</taxon>
        <taxon>Metazoa</taxon>
        <taxon>Ecdysozoa</taxon>
        <taxon>Arthropoda</taxon>
        <taxon>Hexapoda</taxon>
        <taxon>Insecta</taxon>
        <taxon>Pterygota</taxon>
        <taxon>Neoptera</taxon>
        <taxon>Endopterygota</taxon>
        <taxon>Diptera</taxon>
        <taxon>Brachycera</taxon>
        <taxon>Muscomorpha</taxon>
        <taxon>Hippoboscoidea</taxon>
        <taxon>Glossinidae</taxon>
        <taxon>Glossina</taxon>
    </lineage>
</organism>
<dbReference type="GeneID" id="119634468"/>
<name>A0A8U0WII4_9MUSC</name>
<evidence type="ECO:0000256" key="1">
    <source>
        <dbReference type="SAM" id="MobiDB-lite"/>
    </source>
</evidence>
<dbReference type="PANTHER" id="PTHR21780:SF0">
    <property type="entry name" value="TRANSMEMBRANE PROTEIN 209"/>
    <property type="match status" value="1"/>
</dbReference>
<evidence type="ECO:0000313" key="4">
    <source>
        <dbReference type="RefSeq" id="XP_037884609.1"/>
    </source>
</evidence>
<dbReference type="Proteomes" id="UP000092443">
    <property type="component" value="Unplaced"/>
</dbReference>
<keyword evidence="2" id="KW-0812">Transmembrane</keyword>
<gene>
    <name evidence="4" type="primary">LOC119634468</name>
</gene>
<feature type="transmembrane region" description="Helical" evidence="2">
    <location>
        <begin position="65"/>
        <end position="89"/>
    </location>
</feature>
<evidence type="ECO:0000313" key="3">
    <source>
        <dbReference type="Proteomes" id="UP000092443"/>
    </source>
</evidence>
<evidence type="ECO:0000256" key="2">
    <source>
        <dbReference type="SAM" id="Phobius"/>
    </source>
</evidence>
<dbReference type="KEGG" id="gfs:119634468"/>
<feature type="region of interest" description="Disordered" evidence="1">
    <location>
        <begin position="165"/>
        <end position="186"/>
    </location>
</feature>